<dbReference type="EMBL" id="NEVS01000001">
    <property type="protein sequence ID" value="OZI66915.1"/>
    <property type="molecule type" value="Genomic_DNA"/>
</dbReference>
<feature type="domain" description="Methyltransferase type 11" evidence="1">
    <location>
        <begin position="39"/>
        <end position="133"/>
    </location>
</feature>
<reference evidence="3" key="1">
    <citation type="submission" date="2017-05" db="EMBL/GenBank/DDBJ databases">
        <title>Complete and WGS of Bordetella genogroups.</title>
        <authorList>
            <person name="Spilker T."/>
            <person name="Lipuma J."/>
        </authorList>
    </citation>
    <scope>NUCLEOTIDE SEQUENCE [LARGE SCALE GENOMIC DNA]</scope>
    <source>
        <strain evidence="3">AU8856</strain>
    </source>
</reference>
<dbReference type="PANTHER" id="PTHR43591">
    <property type="entry name" value="METHYLTRANSFERASE"/>
    <property type="match status" value="1"/>
</dbReference>
<name>A0A261UZ17_9BORD</name>
<dbReference type="SUPFAM" id="SSF53335">
    <property type="entry name" value="S-adenosyl-L-methionine-dependent methyltransferases"/>
    <property type="match status" value="1"/>
</dbReference>
<dbReference type="Gene3D" id="3.40.50.150">
    <property type="entry name" value="Vaccinia Virus protein VP39"/>
    <property type="match status" value="1"/>
</dbReference>
<dbReference type="CDD" id="cd02440">
    <property type="entry name" value="AdoMet_MTases"/>
    <property type="match status" value="1"/>
</dbReference>
<evidence type="ECO:0000313" key="2">
    <source>
        <dbReference type="EMBL" id="OZI66915.1"/>
    </source>
</evidence>
<accession>A0A261UZ17</accession>
<dbReference type="OrthoDB" id="9791837at2"/>
<keyword evidence="2" id="KW-0489">Methyltransferase</keyword>
<dbReference type="GO" id="GO:0008757">
    <property type="term" value="F:S-adenosylmethionine-dependent methyltransferase activity"/>
    <property type="evidence" value="ECO:0007669"/>
    <property type="project" value="InterPro"/>
</dbReference>
<protein>
    <submittedName>
        <fullName evidence="2">SAM-dependent methyltransferase</fullName>
    </submittedName>
</protein>
<keyword evidence="2" id="KW-0808">Transferase</keyword>
<keyword evidence="3" id="KW-1185">Reference proteome</keyword>
<comment type="caution">
    <text evidence="2">The sequence shown here is derived from an EMBL/GenBank/DDBJ whole genome shotgun (WGS) entry which is preliminary data.</text>
</comment>
<dbReference type="GO" id="GO:0032259">
    <property type="term" value="P:methylation"/>
    <property type="evidence" value="ECO:0007669"/>
    <property type="project" value="UniProtKB-KW"/>
</dbReference>
<evidence type="ECO:0000313" key="3">
    <source>
        <dbReference type="Proteomes" id="UP000215767"/>
    </source>
</evidence>
<dbReference type="RefSeq" id="WP_094840111.1">
    <property type="nucleotide sequence ID" value="NZ_NEVS01000001.1"/>
</dbReference>
<dbReference type="InterPro" id="IPR029063">
    <property type="entry name" value="SAM-dependent_MTases_sf"/>
</dbReference>
<evidence type="ECO:0000259" key="1">
    <source>
        <dbReference type="Pfam" id="PF08241"/>
    </source>
</evidence>
<gene>
    <name evidence="2" type="ORF">CAL28_04145</name>
</gene>
<dbReference type="Proteomes" id="UP000215767">
    <property type="component" value="Unassembled WGS sequence"/>
</dbReference>
<organism evidence="2 3">
    <name type="scientific">Bordetella genomosp. 11</name>
    <dbReference type="NCBI Taxonomy" id="1416808"/>
    <lineage>
        <taxon>Bacteria</taxon>
        <taxon>Pseudomonadati</taxon>
        <taxon>Pseudomonadota</taxon>
        <taxon>Betaproteobacteria</taxon>
        <taxon>Burkholderiales</taxon>
        <taxon>Alcaligenaceae</taxon>
        <taxon>Bordetella</taxon>
    </lineage>
</organism>
<dbReference type="InterPro" id="IPR013216">
    <property type="entry name" value="Methyltransf_11"/>
</dbReference>
<dbReference type="AlphaFoldDB" id="A0A261UZ17"/>
<dbReference type="PANTHER" id="PTHR43591:SF24">
    <property type="entry name" value="2-METHOXY-6-POLYPRENYL-1,4-BENZOQUINOL METHYLASE, MITOCHONDRIAL"/>
    <property type="match status" value="1"/>
</dbReference>
<dbReference type="Pfam" id="PF08241">
    <property type="entry name" value="Methyltransf_11"/>
    <property type="match status" value="1"/>
</dbReference>
<proteinExistence type="predicted"/>
<sequence>MSIDFHSEAVKDTYAHREAHADWAKAMEALARPAGKRVVDVGCGGGIYSLAWADLGAARVTGVDFSEVMVDTATRQSDGRPGLSFQVGAADDTGLPAGSADVVFERALIHHLADYTDCFREAARLLSPGGMLLVQDRTVDDVRLPGSAQHIRGYFFECFPRLAAFESGRRPSDGRVRQALEAAGFGGIESRTLWETRRTYGDFEALASDLRARTGRSILHELSDAEIEELIGFIRQRVPAGSAIVEQDRWTIWSAIAARVG</sequence>